<protein>
    <submittedName>
        <fullName evidence="2">Uncharacterized protein</fullName>
    </submittedName>
</protein>
<proteinExistence type="predicted"/>
<dbReference type="EMBL" id="LSSM01005043">
    <property type="protein sequence ID" value="OMJ13525.1"/>
    <property type="molecule type" value="Genomic_DNA"/>
</dbReference>
<evidence type="ECO:0000256" key="1">
    <source>
        <dbReference type="SAM" id="MobiDB-lite"/>
    </source>
</evidence>
<keyword evidence="3" id="KW-1185">Reference proteome</keyword>
<feature type="region of interest" description="Disordered" evidence="1">
    <location>
        <begin position="95"/>
        <end position="138"/>
    </location>
</feature>
<feature type="region of interest" description="Disordered" evidence="1">
    <location>
        <begin position="1"/>
        <end position="51"/>
    </location>
</feature>
<name>A0A1R1XFV4_9FUNG</name>
<evidence type="ECO:0000313" key="2">
    <source>
        <dbReference type="EMBL" id="OMJ13525.1"/>
    </source>
</evidence>
<evidence type="ECO:0000313" key="3">
    <source>
        <dbReference type="Proteomes" id="UP000187429"/>
    </source>
</evidence>
<dbReference type="OrthoDB" id="5644385at2759"/>
<comment type="caution">
    <text evidence="2">The sequence shown here is derived from an EMBL/GenBank/DDBJ whole genome shotgun (WGS) entry which is preliminary data.</text>
</comment>
<sequence length="322" mass="35501">MAITKNSSTGLRRSSRRSNNSAESSSFSVTDSASNRSRQRPRSARMSSRVYGYQRAAPARNSTVFLPFSYGQGDQISVPVPHYLEASIDPPIIEIEDNEPNEDSTSPPSYAELFPMSNPQDIPPAYSDPPNPPIASSSRVPAEVTISTLVPSNLRNPAIKNNGKGRAMDSEPFAIYSSSLNAGNKRIRAQASITTSKPINSNISEYGSVNRNSEVYRTHLAAASSCAFYTPYEHSKKIKAIEQLTGTRVDHTNPFDLVVLKGINRQPISHVKDGFIKLGIYIDMVGNIKFVKDTTEILIIKTYKKTFIHKLKNFPAIKVVFS</sequence>
<organism evidence="2 3">
    <name type="scientific">Smittium culicis</name>
    <dbReference type="NCBI Taxonomy" id="133412"/>
    <lineage>
        <taxon>Eukaryota</taxon>
        <taxon>Fungi</taxon>
        <taxon>Fungi incertae sedis</taxon>
        <taxon>Zoopagomycota</taxon>
        <taxon>Kickxellomycotina</taxon>
        <taxon>Harpellomycetes</taxon>
        <taxon>Harpellales</taxon>
        <taxon>Legeriomycetaceae</taxon>
        <taxon>Smittium</taxon>
    </lineage>
</organism>
<reference evidence="3" key="1">
    <citation type="submission" date="2017-01" db="EMBL/GenBank/DDBJ databases">
        <authorList>
            <person name="Wang Y."/>
            <person name="White M."/>
            <person name="Kvist S."/>
            <person name="Moncalvo J.-M."/>
        </authorList>
    </citation>
    <scope>NUCLEOTIDE SEQUENCE [LARGE SCALE GENOMIC DNA]</scope>
    <source>
        <strain evidence="3">ID-206-W2</strain>
    </source>
</reference>
<dbReference type="AlphaFoldDB" id="A0A1R1XFV4"/>
<gene>
    <name evidence="2" type="ORF">AYI69_g8971</name>
</gene>
<dbReference type="Proteomes" id="UP000187429">
    <property type="component" value="Unassembled WGS sequence"/>
</dbReference>
<feature type="compositionally biased region" description="Low complexity" evidence="1">
    <location>
        <begin position="1"/>
        <end position="28"/>
    </location>
</feature>
<accession>A0A1R1XFV4</accession>